<dbReference type="SUPFAM" id="SSF46785">
    <property type="entry name" value="Winged helix' DNA-binding domain"/>
    <property type="match status" value="1"/>
</dbReference>
<dbReference type="KEGG" id="cmv:CMUST_05260"/>
<evidence type="ECO:0000313" key="2">
    <source>
        <dbReference type="EMBL" id="AKK05390.1"/>
    </source>
</evidence>
<dbReference type="GO" id="GO:0006950">
    <property type="term" value="P:response to stress"/>
    <property type="evidence" value="ECO:0007669"/>
    <property type="project" value="TreeGrafter"/>
</dbReference>
<dbReference type="Proteomes" id="UP000035199">
    <property type="component" value="Chromosome"/>
</dbReference>
<dbReference type="PROSITE" id="PS50995">
    <property type="entry name" value="HTH_MARR_2"/>
    <property type="match status" value="1"/>
</dbReference>
<dbReference type="Pfam" id="PF01047">
    <property type="entry name" value="MarR"/>
    <property type="match status" value="1"/>
</dbReference>
<dbReference type="InterPro" id="IPR039422">
    <property type="entry name" value="MarR/SlyA-like"/>
</dbReference>
<dbReference type="InterPro" id="IPR036390">
    <property type="entry name" value="WH_DNA-bd_sf"/>
</dbReference>
<feature type="domain" description="HTH marR-type" evidence="1">
    <location>
        <begin position="29"/>
        <end position="161"/>
    </location>
</feature>
<evidence type="ECO:0000313" key="3">
    <source>
        <dbReference type="Proteomes" id="UP000035199"/>
    </source>
</evidence>
<name>A0A0G3GXX7_9CORY</name>
<dbReference type="PANTHER" id="PTHR33164">
    <property type="entry name" value="TRANSCRIPTIONAL REGULATOR, MARR FAMILY"/>
    <property type="match status" value="1"/>
</dbReference>
<accession>A0A0G3GXX7</accession>
<dbReference type="InterPro" id="IPR000835">
    <property type="entry name" value="HTH_MarR-typ"/>
</dbReference>
<proteinExistence type="predicted"/>
<dbReference type="InterPro" id="IPR011991">
    <property type="entry name" value="ArsR-like_HTH"/>
</dbReference>
<reference evidence="2 3" key="1">
    <citation type="journal article" date="2015" name="Genome Announc.">
        <title>Complete Genome Sequence of the Type Strain Corynebacterium mustelae DSM 45274, Isolated from Various Tissues of a Male Ferret with Lethal Sepsis.</title>
        <authorList>
            <person name="Ruckert C."/>
            <person name="Eimer J."/>
            <person name="Winkler A."/>
            <person name="Tauch A."/>
        </authorList>
    </citation>
    <scope>NUCLEOTIDE SEQUENCE [LARGE SCALE GENOMIC DNA]</scope>
    <source>
        <strain evidence="2 3">DSM 45274</strain>
    </source>
</reference>
<protein>
    <submittedName>
        <fullName evidence="2">Transcriptional regulator</fullName>
    </submittedName>
</protein>
<dbReference type="GO" id="GO:0003700">
    <property type="term" value="F:DNA-binding transcription factor activity"/>
    <property type="evidence" value="ECO:0007669"/>
    <property type="project" value="InterPro"/>
</dbReference>
<dbReference type="Gene3D" id="1.10.10.10">
    <property type="entry name" value="Winged helix-like DNA-binding domain superfamily/Winged helix DNA-binding domain"/>
    <property type="match status" value="1"/>
</dbReference>
<dbReference type="AlphaFoldDB" id="A0A0G3GXX7"/>
<gene>
    <name evidence="2" type="ORF">CMUST_05260</name>
</gene>
<organism evidence="2 3">
    <name type="scientific">Corynebacterium mustelae</name>
    <dbReference type="NCBI Taxonomy" id="571915"/>
    <lineage>
        <taxon>Bacteria</taxon>
        <taxon>Bacillati</taxon>
        <taxon>Actinomycetota</taxon>
        <taxon>Actinomycetes</taxon>
        <taxon>Mycobacteriales</taxon>
        <taxon>Corynebacteriaceae</taxon>
        <taxon>Corynebacterium</taxon>
    </lineage>
</organism>
<dbReference type="PATRIC" id="fig|571915.4.peg.1113"/>
<dbReference type="InterPro" id="IPR036388">
    <property type="entry name" value="WH-like_DNA-bd_sf"/>
</dbReference>
<dbReference type="SMART" id="SM00347">
    <property type="entry name" value="HTH_MARR"/>
    <property type="match status" value="1"/>
</dbReference>
<dbReference type="STRING" id="571915.CMUST_05260"/>
<dbReference type="EMBL" id="CP011542">
    <property type="protein sequence ID" value="AKK05390.1"/>
    <property type="molecule type" value="Genomic_DNA"/>
</dbReference>
<dbReference type="PANTHER" id="PTHR33164:SF101">
    <property type="entry name" value="TRANSCRIPTIONAL REPRESSOR MPRA"/>
    <property type="match status" value="1"/>
</dbReference>
<sequence length="169" mass="18465">MPTPRSPIDSIAEAKRNWQAHGWADAASGMATITATIRVAQLLRHRAEEILEPFGISFSRYELLALLMFSRTGALPMSKASTRLNVPPASVTHTVGRLEKEGLVKRIPDPNDGRGTLVSITDQGITLVNAATPELNKFFTDFGLDSDDCDQLFALCNTLRDALGENIEK</sequence>
<reference evidence="3" key="2">
    <citation type="submission" date="2015-05" db="EMBL/GenBank/DDBJ databases">
        <title>Complete genome sequence of Corynebacterium mustelae DSM 45274, isolated from various tissues of a male ferret with lethal sepsis.</title>
        <authorList>
            <person name="Ruckert C."/>
            <person name="Albersmeier A."/>
            <person name="Winkler A."/>
            <person name="Tauch A."/>
        </authorList>
    </citation>
    <scope>NUCLEOTIDE SEQUENCE [LARGE SCALE GENOMIC DNA]</scope>
    <source>
        <strain evidence="3">DSM 45274</strain>
    </source>
</reference>
<dbReference type="RefSeq" id="WP_047261617.1">
    <property type="nucleotide sequence ID" value="NZ_CP011542.1"/>
</dbReference>
<evidence type="ECO:0000259" key="1">
    <source>
        <dbReference type="PROSITE" id="PS50995"/>
    </source>
</evidence>
<keyword evidence="3" id="KW-1185">Reference proteome</keyword>
<dbReference type="CDD" id="cd00090">
    <property type="entry name" value="HTH_ARSR"/>
    <property type="match status" value="1"/>
</dbReference>